<reference evidence="1 2" key="1">
    <citation type="submission" date="2017-12" db="EMBL/GenBank/DDBJ databases">
        <authorList>
            <person name="Tomczak R."/>
            <person name="Garlena R.A."/>
            <person name="Russell D.A."/>
            <person name="Pope W.H."/>
            <person name="Jacobs-Sera D."/>
            <person name="Hatfull G.F."/>
        </authorList>
    </citation>
    <scope>NUCLEOTIDE SEQUENCE [LARGE SCALE GENOMIC DNA]</scope>
</reference>
<accession>A0A2H5BFQ2</accession>
<gene>
    <name evidence="1" type="primary">13</name>
    <name evidence="1" type="ORF">PBI_DISMAS_13</name>
</gene>
<dbReference type="EMBL" id="MG670586">
    <property type="protein sequence ID" value="AUG84810.1"/>
    <property type="molecule type" value="Genomic_DNA"/>
</dbReference>
<organism evidence="1 2">
    <name type="scientific">Microbacterium phage Dismas</name>
    <dbReference type="NCBI Taxonomy" id="2065199"/>
    <lineage>
        <taxon>Viruses</taxon>
        <taxon>Duplodnaviria</taxon>
        <taxon>Heunggongvirae</taxon>
        <taxon>Uroviricota</taxon>
        <taxon>Caudoviricetes</taxon>
        <taxon>Dismasvirus</taxon>
        <taxon>Dismasvirus dismas</taxon>
    </lineage>
</organism>
<dbReference type="Proteomes" id="UP000241261">
    <property type="component" value="Segment"/>
</dbReference>
<name>A0A2H5BFQ2_9CAUD</name>
<protein>
    <submittedName>
        <fullName evidence="1">Tail assembly chaperone</fullName>
    </submittedName>
</protein>
<dbReference type="RefSeq" id="YP_009622075.1">
    <property type="nucleotide sequence ID" value="NC_042099.1"/>
</dbReference>
<dbReference type="OrthoDB" id="15545at10239"/>
<evidence type="ECO:0000313" key="2">
    <source>
        <dbReference type="Proteomes" id="UP000241261"/>
    </source>
</evidence>
<evidence type="ECO:0000313" key="1">
    <source>
        <dbReference type="EMBL" id="AUG84810.1"/>
    </source>
</evidence>
<proteinExistence type="predicted"/>
<sequence length="102" mass="11049">MAFEVPASKRSIKQNQFQFKVPGDRKTYSIPKAKYLSIGQVEALSQKGGDVQVTDLLEILGQGDARDAVRTLDQEQLMALMEAWQEDSGLAVGESSASSATS</sequence>
<keyword evidence="2" id="KW-1185">Reference proteome</keyword>
<dbReference type="KEGG" id="vg:40098813"/>
<dbReference type="GeneID" id="40098813"/>